<name>A0A5A7MLT3_9PROT</name>
<dbReference type="Pfam" id="PF04011">
    <property type="entry name" value="LemA"/>
    <property type="match status" value="1"/>
</dbReference>
<comment type="caution">
    <text evidence="6">The sequence shown here is derived from an EMBL/GenBank/DDBJ whole genome shotgun (WGS) entry which is preliminary data.</text>
</comment>
<sequence length="190" mass="21351">MSILMTILLVNLVGVVLLALYVASAYNSFIRLRTHASEAWSDIDVQMKRRYNLIPNLVETVKGYASHEKDTLERVIAARNSAMGNQGSPGEQAASENMLSGALKSLFSLSEAYPDLKANTNFMRLAEELSEVEDHIQKARRYYNGNVRELNTKIESFPSNLVARAFDIKQRDFFELDEASPAREAVKVSF</sequence>
<keyword evidence="4" id="KW-1133">Transmembrane helix</keyword>
<evidence type="ECO:0000256" key="4">
    <source>
        <dbReference type="ARBA" id="ARBA00022989"/>
    </source>
</evidence>
<protein>
    <submittedName>
        <fullName evidence="6">Membrane protein</fullName>
    </submittedName>
</protein>
<dbReference type="EMBL" id="BKCL01000001">
    <property type="protein sequence ID" value="GEQ96972.1"/>
    <property type="molecule type" value="Genomic_DNA"/>
</dbReference>
<evidence type="ECO:0000313" key="7">
    <source>
        <dbReference type="Proteomes" id="UP000322084"/>
    </source>
</evidence>
<dbReference type="AlphaFoldDB" id="A0A5A7MLT3"/>
<comment type="similarity">
    <text evidence="2">Belongs to the LemA family.</text>
</comment>
<dbReference type="PANTHER" id="PTHR34478:SF1">
    <property type="entry name" value="PROTEIN LEMA"/>
    <property type="match status" value="1"/>
</dbReference>
<keyword evidence="5" id="KW-0472">Membrane</keyword>
<reference evidence="6 7" key="1">
    <citation type="submission" date="2019-09" db="EMBL/GenBank/DDBJ databases">
        <title>NBRP : Genome information of microbial organism related human and environment.</title>
        <authorList>
            <person name="Hattori M."/>
            <person name="Oshima K."/>
            <person name="Inaba H."/>
            <person name="Suda W."/>
            <person name="Sakamoto M."/>
            <person name="Iino T."/>
            <person name="Kitahara M."/>
            <person name="Oshida Y."/>
            <person name="Iida T."/>
            <person name="Kudo T."/>
            <person name="Itoh T."/>
            <person name="Ohkuma M."/>
        </authorList>
    </citation>
    <scope>NUCLEOTIDE SEQUENCE [LARGE SCALE GENOMIC DNA]</scope>
    <source>
        <strain evidence="6 7">Hi-2</strain>
    </source>
</reference>
<evidence type="ECO:0000256" key="5">
    <source>
        <dbReference type="ARBA" id="ARBA00023136"/>
    </source>
</evidence>
<evidence type="ECO:0000256" key="3">
    <source>
        <dbReference type="ARBA" id="ARBA00022692"/>
    </source>
</evidence>
<keyword evidence="3" id="KW-0812">Transmembrane</keyword>
<evidence type="ECO:0000313" key="6">
    <source>
        <dbReference type="EMBL" id="GEQ96972.1"/>
    </source>
</evidence>
<evidence type="ECO:0000256" key="2">
    <source>
        <dbReference type="ARBA" id="ARBA00008854"/>
    </source>
</evidence>
<dbReference type="SUPFAM" id="SSF140478">
    <property type="entry name" value="LemA-like"/>
    <property type="match status" value="1"/>
</dbReference>
<dbReference type="Gene3D" id="1.20.1440.20">
    <property type="entry name" value="LemA-like domain"/>
    <property type="match status" value="1"/>
</dbReference>
<organism evidence="6 7">
    <name type="scientific">Iodidimonas gelatinilytica</name>
    <dbReference type="NCBI Taxonomy" id="1236966"/>
    <lineage>
        <taxon>Bacteria</taxon>
        <taxon>Pseudomonadati</taxon>
        <taxon>Pseudomonadota</taxon>
        <taxon>Alphaproteobacteria</taxon>
        <taxon>Iodidimonadales</taxon>
        <taxon>Iodidimonadaceae</taxon>
        <taxon>Iodidimonas</taxon>
    </lineage>
</organism>
<dbReference type="RefSeq" id="WP_210431219.1">
    <property type="nucleotide sequence ID" value="NZ_BKCL01000001.1"/>
</dbReference>
<accession>A0A5A7MLT3</accession>
<dbReference type="GO" id="GO:0016020">
    <property type="term" value="C:membrane"/>
    <property type="evidence" value="ECO:0007669"/>
    <property type="project" value="UniProtKB-SubCell"/>
</dbReference>
<dbReference type="PANTHER" id="PTHR34478">
    <property type="entry name" value="PROTEIN LEMA"/>
    <property type="match status" value="1"/>
</dbReference>
<dbReference type="InterPro" id="IPR007156">
    <property type="entry name" value="MamQ_LemA"/>
</dbReference>
<proteinExistence type="inferred from homology"/>
<evidence type="ECO:0000256" key="1">
    <source>
        <dbReference type="ARBA" id="ARBA00004167"/>
    </source>
</evidence>
<gene>
    <name evidence="6" type="ORF">JCM17844_06090</name>
</gene>
<dbReference type="Proteomes" id="UP000322084">
    <property type="component" value="Unassembled WGS sequence"/>
</dbReference>
<dbReference type="InterPro" id="IPR023353">
    <property type="entry name" value="LemA-like_dom_sf"/>
</dbReference>
<comment type="subcellular location">
    <subcellularLocation>
        <location evidence="1">Membrane</location>
        <topology evidence="1">Single-pass membrane protein</topology>
    </subcellularLocation>
</comment>